<feature type="region of interest" description="Disordered" evidence="1">
    <location>
        <begin position="1057"/>
        <end position="1278"/>
    </location>
</feature>
<feature type="compositionally biased region" description="Basic residues" evidence="1">
    <location>
        <begin position="299"/>
        <end position="308"/>
    </location>
</feature>
<feature type="domain" description="DNA replication checkpoint mediator MRC1" evidence="2">
    <location>
        <begin position="1049"/>
        <end position="1198"/>
    </location>
</feature>
<feature type="compositionally biased region" description="Acidic residues" evidence="1">
    <location>
        <begin position="1255"/>
        <end position="1265"/>
    </location>
</feature>
<dbReference type="Proteomes" id="UP000284842">
    <property type="component" value="Unassembled WGS sequence"/>
</dbReference>
<proteinExistence type="predicted"/>
<feature type="compositionally biased region" description="Acidic residues" evidence="1">
    <location>
        <begin position="1098"/>
        <end position="1109"/>
    </location>
</feature>
<feature type="compositionally biased region" description="Polar residues" evidence="1">
    <location>
        <begin position="221"/>
        <end position="256"/>
    </location>
</feature>
<feature type="compositionally biased region" description="Low complexity" evidence="1">
    <location>
        <begin position="1330"/>
        <end position="1340"/>
    </location>
</feature>
<reference evidence="3 4" key="1">
    <citation type="journal article" date="2018" name="Evol. Lett.">
        <title>Horizontal gene cluster transfer increased hallucinogenic mushroom diversity.</title>
        <authorList>
            <person name="Reynolds H.T."/>
            <person name="Vijayakumar V."/>
            <person name="Gluck-Thaler E."/>
            <person name="Korotkin H.B."/>
            <person name="Matheny P.B."/>
            <person name="Slot J.C."/>
        </authorList>
    </citation>
    <scope>NUCLEOTIDE SEQUENCE [LARGE SCALE GENOMIC DNA]</scope>
    <source>
        <strain evidence="3 4">2629</strain>
    </source>
</reference>
<evidence type="ECO:0000313" key="3">
    <source>
        <dbReference type="EMBL" id="PPR02493.1"/>
    </source>
</evidence>
<dbReference type="Pfam" id="PF09444">
    <property type="entry name" value="MRC1"/>
    <property type="match status" value="1"/>
</dbReference>
<feature type="compositionally biased region" description="Acidic residues" evidence="1">
    <location>
        <begin position="1057"/>
        <end position="1066"/>
    </location>
</feature>
<feature type="compositionally biased region" description="Acidic residues" evidence="1">
    <location>
        <begin position="622"/>
        <end position="633"/>
    </location>
</feature>
<feature type="compositionally biased region" description="Acidic residues" evidence="1">
    <location>
        <begin position="575"/>
        <end position="593"/>
    </location>
</feature>
<feature type="compositionally biased region" description="Basic and acidic residues" evidence="1">
    <location>
        <begin position="730"/>
        <end position="749"/>
    </location>
</feature>
<feature type="compositionally biased region" description="Acidic residues" evidence="1">
    <location>
        <begin position="1153"/>
        <end position="1163"/>
    </location>
</feature>
<feature type="region of interest" description="Disordered" evidence="1">
    <location>
        <begin position="1382"/>
        <end position="1462"/>
    </location>
</feature>
<feature type="region of interest" description="Disordered" evidence="1">
    <location>
        <begin position="151"/>
        <end position="335"/>
    </location>
</feature>
<feature type="region of interest" description="Disordered" evidence="1">
    <location>
        <begin position="575"/>
        <end position="749"/>
    </location>
</feature>
<feature type="region of interest" description="Disordered" evidence="1">
    <location>
        <begin position="1310"/>
        <end position="1344"/>
    </location>
</feature>
<feature type="compositionally biased region" description="Low complexity" evidence="1">
    <location>
        <begin position="91"/>
        <end position="100"/>
    </location>
</feature>
<feature type="compositionally biased region" description="Basic and acidic residues" evidence="1">
    <location>
        <begin position="309"/>
        <end position="322"/>
    </location>
</feature>
<feature type="compositionally biased region" description="Low complexity" evidence="1">
    <location>
        <begin position="52"/>
        <end position="65"/>
    </location>
</feature>
<sequence length="1462" mass="160195">MPLAKDYSLVVDSTAELSPTQDSDDLAHIKRAPRTYGRKRDDAPVADDPDTSFSSSQAQSSLGSSVHKTAPPGLADSIPPSSPTGDSDGESLLSHHSSSSRQPEKFQFAWRRMLKDVSDDDEPNSSGIDDAPKALSFGNATLLLGSDLNTETQALQPNMEPRVISHPLDVNDIFTTNSQSQPTSPSDPKGTALSKPPQSRLKRNNRVIADFDSDGDDVTKGPTTNSLSFSSDPSPRNANLFTNTPNSQNKSPSTRPTSDDEDKSEMTKQARKGKARADVQPLDFSENLDASLVLDSAQKNKKKKTKAPTKKDQAETVKERGRMAAQTAVEIPRDDNPSRFTVQAFMTNVASSSVVASTSRHVEEDPILTFSSPPLHNKHLPKEGTSSQLKRVHPVLPNDDDDELPTVSELLAKKPVKRHKELLEVKKRVLIASKQAATDDGDDDLVIQGPALPKVNPASTNKSRLSAIRKQQNQLARIPAKKSTPSISIQDSPEKLQAILKTHPDQQTLNRVMAVMAGQKHLAIKKQKVAEYEKHGGQLRPTAPINPQGFEAAVKEIAQKGLKAVEARAMRGMEADLDMGDADEEDGDDEDWEPPNRGSASPESSDHEGGGMVVEEASVGRDEDDTMVENDTEDMIHVKTKSSRKVLLDSDSDEEPSNENLPPRPSHRRNLSPSASPVEDDDDKENDRDLMYDHDEDKENTTLLRRSRNTNVPVSPEGSRRAASLSPDLPPRRWDTRGRPEDLSLAPRNERVPFRDLTDESPFGSPVRQSQSFAAKLQQASPLPSTLVPEPTLKPVFGTKGKEKEGFGGFSQFSQSGEGSSRASQGLGLTQQFATTTLLEPGFTDLFDSPSANGSRKSRAIEASLKGSLDPPYSLDLTQDIALEPAFQHEVNITKLNKAQAIVEQDQEDVLESVALKHQPQKKTVYVNDFGFLTQTRPEVGTPEIYQPSPTQRQHYRNQDHLVSPSERQPLRTISLDEDLDGESPLPSPSISPSTSIRGRRRLRKKSSASALDDEGDGQQAWNAYSVLMRAGKEKGKAKMKEKSILDKELAKEFFEDEAAESDDDNMFGLGIGKNQKRVTGEDDDELAGEDLDKNLEELVDDEQMDDETVAAQQVHEKYKEQLELDDQAVQKNVEEVIRGEKRKRARKGLGIDDSDESDDEDDANRRARRKMMKGAIKERGDIRDLETNDATRAFAETYNQSLRDSDDEFGYLKQESQLDDLLPNGSAAQDNDVPMEDVSEFSSRSRLFKRAEANDDDDDDDFYVDENVAPTGNSVSYHQLRQEIQEKARIGLLPEDSVQDMEDVSWIDEREEEKEKSSMPKVKRVSGVKKPAPAGKKGPSLLGADSLDDIELDAGLGPSFLKPSVDGNSISKTGKRWLAAESSKARMGGTSRSVGGSAITGHAKTTAKGSKDSGAASSGGRKGFLVPVEGRASTSTKDNRLKTAPSLLAAITDKSRNFGPS</sequence>
<evidence type="ECO:0000313" key="4">
    <source>
        <dbReference type="Proteomes" id="UP000284842"/>
    </source>
</evidence>
<gene>
    <name evidence="3" type="ORF">CVT24_002042</name>
</gene>
<feature type="compositionally biased region" description="Basic residues" evidence="1">
    <location>
        <begin position="998"/>
        <end position="1007"/>
    </location>
</feature>
<comment type="caution">
    <text evidence="3">The sequence shown here is derived from an EMBL/GenBank/DDBJ whole genome shotgun (WGS) entry which is preliminary data.</text>
</comment>
<dbReference type="InterPro" id="IPR018564">
    <property type="entry name" value="Repl_chkpnt_MRC1_dom"/>
</dbReference>
<keyword evidence="4" id="KW-1185">Reference proteome</keyword>
<feature type="region of interest" description="Disordered" evidence="1">
    <location>
        <begin position="938"/>
        <end position="1017"/>
    </location>
</feature>
<evidence type="ECO:0000256" key="1">
    <source>
        <dbReference type="SAM" id="MobiDB-lite"/>
    </source>
</evidence>
<feature type="region of interest" description="Disordered" evidence="1">
    <location>
        <begin position="368"/>
        <end position="389"/>
    </location>
</feature>
<organism evidence="3 4">
    <name type="scientific">Panaeolus cyanescens</name>
    <dbReference type="NCBI Taxonomy" id="181874"/>
    <lineage>
        <taxon>Eukaryota</taxon>
        <taxon>Fungi</taxon>
        <taxon>Dikarya</taxon>
        <taxon>Basidiomycota</taxon>
        <taxon>Agaricomycotina</taxon>
        <taxon>Agaricomycetes</taxon>
        <taxon>Agaricomycetidae</taxon>
        <taxon>Agaricales</taxon>
        <taxon>Agaricineae</taxon>
        <taxon>Galeropsidaceae</taxon>
        <taxon>Panaeolus</taxon>
    </lineage>
</organism>
<feature type="compositionally biased region" description="Low complexity" evidence="1">
    <location>
        <begin position="175"/>
        <end position="186"/>
    </location>
</feature>
<evidence type="ECO:0000259" key="2">
    <source>
        <dbReference type="Pfam" id="PF09444"/>
    </source>
</evidence>
<feature type="compositionally biased region" description="Polar residues" evidence="1">
    <location>
        <begin position="701"/>
        <end position="713"/>
    </location>
</feature>
<feature type="compositionally biased region" description="Basic and acidic residues" evidence="1">
    <location>
        <begin position="685"/>
        <end position="700"/>
    </location>
</feature>
<dbReference type="STRING" id="181874.A0A409YHJ2"/>
<feature type="region of interest" description="Disordered" evidence="1">
    <location>
        <begin position="1"/>
        <end position="107"/>
    </location>
</feature>
<accession>A0A409YHJ2</accession>
<feature type="compositionally biased region" description="Basic and acidic residues" evidence="1">
    <location>
        <begin position="1176"/>
        <end position="1187"/>
    </location>
</feature>
<dbReference type="InParanoid" id="A0A409YHJ2"/>
<dbReference type="OrthoDB" id="3361281at2759"/>
<dbReference type="EMBL" id="NHTK01001168">
    <property type="protein sequence ID" value="PPR02493.1"/>
    <property type="molecule type" value="Genomic_DNA"/>
</dbReference>
<protein>
    <recommendedName>
        <fullName evidence="2">DNA replication checkpoint mediator MRC1 domain-containing protein</fullName>
    </recommendedName>
</protein>
<name>A0A409YHJ2_9AGAR</name>